<dbReference type="Proteomes" id="UP000284706">
    <property type="component" value="Unassembled WGS sequence"/>
</dbReference>
<dbReference type="InParanoid" id="A0A409WYR0"/>
<sequence>MRNTNFGSSQRARQVKIVSDSKTTHPGPPSEPTSRSALPNFALRYLSYYNTTQHRSLAHPLLEYSLAEPTFGTLSLILVLKAPQGCTASPTMRLRGTFHTLHIGQVQRHASSPNSSQVIP</sequence>
<evidence type="ECO:0000313" key="2">
    <source>
        <dbReference type="EMBL" id="PPQ83637.1"/>
    </source>
</evidence>
<proteinExistence type="predicted"/>
<evidence type="ECO:0000313" key="3">
    <source>
        <dbReference type="Proteomes" id="UP000284706"/>
    </source>
</evidence>
<accession>A0A409WYR0</accession>
<keyword evidence="3" id="KW-1185">Reference proteome</keyword>
<dbReference type="AlphaFoldDB" id="A0A409WYR0"/>
<gene>
    <name evidence="2" type="ORF">CVT26_000933</name>
</gene>
<feature type="compositionally biased region" description="Polar residues" evidence="1">
    <location>
        <begin position="1"/>
        <end position="12"/>
    </location>
</feature>
<evidence type="ECO:0000256" key="1">
    <source>
        <dbReference type="SAM" id="MobiDB-lite"/>
    </source>
</evidence>
<reference evidence="2 3" key="1">
    <citation type="journal article" date="2018" name="Evol. Lett.">
        <title>Horizontal gene cluster transfer increased hallucinogenic mushroom diversity.</title>
        <authorList>
            <person name="Reynolds H.T."/>
            <person name="Vijayakumar V."/>
            <person name="Gluck-Thaler E."/>
            <person name="Korotkin H.B."/>
            <person name="Matheny P.B."/>
            <person name="Slot J.C."/>
        </authorList>
    </citation>
    <scope>NUCLEOTIDE SEQUENCE [LARGE SCALE GENOMIC DNA]</scope>
    <source>
        <strain evidence="2 3">SRW20</strain>
    </source>
</reference>
<feature type="region of interest" description="Disordered" evidence="1">
    <location>
        <begin position="1"/>
        <end position="36"/>
    </location>
</feature>
<organism evidence="2 3">
    <name type="scientific">Gymnopilus dilepis</name>
    <dbReference type="NCBI Taxonomy" id="231916"/>
    <lineage>
        <taxon>Eukaryota</taxon>
        <taxon>Fungi</taxon>
        <taxon>Dikarya</taxon>
        <taxon>Basidiomycota</taxon>
        <taxon>Agaricomycotina</taxon>
        <taxon>Agaricomycetes</taxon>
        <taxon>Agaricomycetidae</taxon>
        <taxon>Agaricales</taxon>
        <taxon>Agaricineae</taxon>
        <taxon>Hymenogastraceae</taxon>
        <taxon>Gymnopilus</taxon>
    </lineage>
</organism>
<name>A0A409WYR0_9AGAR</name>
<comment type="caution">
    <text evidence="2">The sequence shown here is derived from an EMBL/GenBank/DDBJ whole genome shotgun (WGS) entry which is preliminary data.</text>
</comment>
<protein>
    <submittedName>
        <fullName evidence="2">Uncharacterized protein</fullName>
    </submittedName>
</protein>
<dbReference type="EMBL" id="NHYE01004595">
    <property type="protein sequence ID" value="PPQ83637.1"/>
    <property type="molecule type" value="Genomic_DNA"/>
</dbReference>